<evidence type="ECO:0000256" key="2">
    <source>
        <dbReference type="ARBA" id="ARBA00011955"/>
    </source>
</evidence>
<evidence type="ECO:0000313" key="12">
    <source>
        <dbReference type="Proteomes" id="UP000002931"/>
    </source>
</evidence>
<comment type="catalytic activity">
    <reaction evidence="10">
        <text>L-threonyl-[protein] + FAD = FMN-L-threonyl-[protein] + AMP + H(+)</text>
        <dbReference type="Rhea" id="RHEA:36847"/>
        <dbReference type="Rhea" id="RHEA-COMP:11060"/>
        <dbReference type="Rhea" id="RHEA-COMP:11061"/>
        <dbReference type="ChEBI" id="CHEBI:15378"/>
        <dbReference type="ChEBI" id="CHEBI:30013"/>
        <dbReference type="ChEBI" id="CHEBI:57692"/>
        <dbReference type="ChEBI" id="CHEBI:74257"/>
        <dbReference type="ChEBI" id="CHEBI:456215"/>
        <dbReference type="EC" id="2.7.1.180"/>
    </reaction>
</comment>
<dbReference type="GO" id="GO:0046872">
    <property type="term" value="F:metal ion binding"/>
    <property type="evidence" value="ECO:0007669"/>
    <property type="project" value="UniProtKB-KW"/>
</dbReference>
<evidence type="ECO:0000256" key="10">
    <source>
        <dbReference type="ARBA" id="ARBA00048540"/>
    </source>
</evidence>
<dbReference type="GO" id="GO:0016740">
    <property type="term" value="F:transferase activity"/>
    <property type="evidence" value="ECO:0007669"/>
    <property type="project" value="UniProtKB-KW"/>
</dbReference>
<dbReference type="STRING" id="314271.RB2654_12819"/>
<dbReference type="InterPro" id="IPR024932">
    <property type="entry name" value="ApbE"/>
</dbReference>
<dbReference type="Gene3D" id="3.10.520.10">
    <property type="entry name" value="ApbE-like domains"/>
    <property type="match status" value="1"/>
</dbReference>
<dbReference type="SUPFAM" id="SSF143631">
    <property type="entry name" value="ApbE-like"/>
    <property type="match status" value="1"/>
</dbReference>
<dbReference type="AlphaFoldDB" id="A3VCT4"/>
<dbReference type="PANTHER" id="PTHR30040">
    <property type="entry name" value="THIAMINE BIOSYNTHESIS LIPOPROTEIN APBE"/>
    <property type="match status" value="1"/>
</dbReference>
<gene>
    <name evidence="11" type="ORF">RB2654_12819</name>
</gene>
<keyword evidence="12" id="KW-1185">Reference proteome</keyword>
<dbReference type="OrthoDB" id="9778595at2"/>
<dbReference type="Proteomes" id="UP000002931">
    <property type="component" value="Unassembled WGS sequence"/>
</dbReference>
<dbReference type="PANTHER" id="PTHR30040:SF2">
    <property type="entry name" value="FAD:PROTEIN FMN TRANSFERASE"/>
    <property type="match status" value="1"/>
</dbReference>
<dbReference type="EMBL" id="AAMT01000003">
    <property type="protein sequence ID" value="EAQ13955.1"/>
    <property type="molecule type" value="Genomic_DNA"/>
</dbReference>
<comment type="caution">
    <text evidence="11">The sequence shown here is derived from an EMBL/GenBank/DDBJ whole genome shotgun (WGS) entry which is preliminary data.</text>
</comment>
<evidence type="ECO:0000313" key="11">
    <source>
        <dbReference type="EMBL" id="EAQ13955.1"/>
    </source>
</evidence>
<reference evidence="11 12" key="1">
    <citation type="journal article" date="2010" name="J. Bacteriol.">
        <title>Genome sequences of Pelagibaca bermudensis HTCC2601T and Maritimibacter alkaliphilus HTCC2654T, the type strains of two marine Roseobacter genera.</title>
        <authorList>
            <person name="Thrash J.C."/>
            <person name="Cho J.C."/>
            <person name="Ferriera S."/>
            <person name="Johnson J."/>
            <person name="Vergin K.L."/>
            <person name="Giovannoni S.J."/>
        </authorList>
    </citation>
    <scope>NUCLEOTIDE SEQUENCE [LARGE SCALE GENOMIC DNA]</scope>
    <source>
        <strain evidence="11 12">HTCC2654</strain>
    </source>
</reference>
<keyword evidence="6" id="KW-0479">Metal-binding</keyword>
<organism evidence="11 12">
    <name type="scientific">Maritimibacter alkaliphilus HTCC2654</name>
    <dbReference type="NCBI Taxonomy" id="314271"/>
    <lineage>
        <taxon>Bacteria</taxon>
        <taxon>Pseudomonadati</taxon>
        <taxon>Pseudomonadota</taxon>
        <taxon>Alphaproteobacteria</taxon>
        <taxon>Rhodobacterales</taxon>
        <taxon>Roseobacteraceae</taxon>
        <taxon>Maritimibacter</taxon>
    </lineage>
</organism>
<dbReference type="EC" id="2.7.1.180" evidence="2"/>
<dbReference type="HOGENOM" id="CLU_044403_2_0_5"/>
<keyword evidence="5" id="KW-0808">Transferase</keyword>
<keyword evidence="4" id="KW-0285">Flavoprotein</keyword>
<dbReference type="eggNOG" id="COG1477">
    <property type="taxonomic scope" value="Bacteria"/>
</dbReference>
<dbReference type="InterPro" id="IPR003374">
    <property type="entry name" value="ApbE-like_sf"/>
</dbReference>
<keyword evidence="7" id="KW-0274">FAD</keyword>
<evidence type="ECO:0000256" key="4">
    <source>
        <dbReference type="ARBA" id="ARBA00022630"/>
    </source>
</evidence>
<evidence type="ECO:0000256" key="5">
    <source>
        <dbReference type="ARBA" id="ARBA00022679"/>
    </source>
</evidence>
<dbReference type="Pfam" id="PF02424">
    <property type="entry name" value="ApbE"/>
    <property type="match status" value="1"/>
</dbReference>
<evidence type="ECO:0000256" key="7">
    <source>
        <dbReference type="ARBA" id="ARBA00022827"/>
    </source>
</evidence>
<evidence type="ECO:0000256" key="8">
    <source>
        <dbReference type="ARBA" id="ARBA00022842"/>
    </source>
</evidence>
<sequence length="303" mass="32369">MRAMLSRRRFLAITGAAVVAGRGSDAAPVARWQGPALGTLAEVRLVGIETPGPIFAAIEAELGRIDRLFSLYRADSALVRLNRDGELVRPDPAFLELLTIARSVHHATEGAFDPTVQPMFALYAKAAAEGRAAQAGDIETVQHAVGFDRVTFDAQAVRFLRPGMAMTLNGIAQGYASDRIAALLRAQGLRDVMVNAGEVMAMGQGPTGPGWSVRLPGTEIRLRDQAVATSHRMGTQIDPWRGIGHIFDPSGRDRGRDSFVSVVHDSAAIADAISTASIVMENKLLKSFDSFGAKILLADAKTL</sequence>
<dbReference type="RefSeq" id="WP_008332238.1">
    <property type="nucleotide sequence ID" value="NZ_CH902578.1"/>
</dbReference>
<protein>
    <recommendedName>
        <fullName evidence="3">FAD:protein FMN transferase</fullName>
        <ecNumber evidence="2">2.7.1.180</ecNumber>
    </recommendedName>
    <alternativeName>
        <fullName evidence="9">Flavin transferase</fullName>
    </alternativeName>
</protein>
<dbReference type="InterPro" id="IPR006311">
    <property type="entry name" value="TAT_signal"/>
</dbReference>
<evidence type="ECO:0000256" key="1">
    <source>
        <dbReference type="ARBA" id="ARBA00001946"/>
    </source>
</evidence>
<name>A3VCT4_9RHOB</name>
<comment type="cofactor">
    <cofactor evidence="1">
        <name>Mg(2+)</name>
        <dbReference type="ChEBI" id="CHEBI:18420"/>
    </cofactor>
</comment>
<evidence type="ECO:0000256" key="3">
    <source>
        <dbReference type="ARBA" id="ARBA00016337"/>
    </source>
</evidence>
<evidence type="ECO:0000256" key="9">
    <source>
        <dbReference type="ARBA" id="ARBA00031306"/>
    </source>
</evidence>
<dbReference type="PROSITE" id="PS51318">
    <property type="entry name" value="TAT"/>
    <property type="match status" value="1"/>
</dbReference>
<keyword evidence="8" id="KW-0460">Magnesium</keyword>
<evidence type="ECO:0000256" key="6">
    <source>
        <dbReference type="ARBA" id="ARBA00022723"/>
    </source>
</evidence>
<proteinExistence type="predicted"/>
<accession>A3VCT4</accession>